<dbReference type="SUPFAM" id="SSF52922">
    <property type="entry name" value="TK C-terminal domain-like"/>
    <property type="match status" value="1"/>
</dbReference>
<sequence>MTASTTAATARPAPPALAGAAMRETFAAVVAEAMEEDPRVAVVLAAISAGMFRRPASRHPGRVIDLGIREQAMIGTAGGLALTGMRPVVHSYAPFLVERPFEQIKLDLGHQDVGAVLVSIGGSYDASEEGRTHQAPGDVALLDTLPGWTVHVPGHADEVRDALRAALPGEDRVYVRLSGTANREPRPLTGGLTAVRTGSARSAGVVVAVGPLLDRTLEATAGLDVTVAYTATVRPFDRAGLGALAAAAGSADVMLVEPYLRGTSAHEVSEALADRRHRQLSLGVSRDTELRAYGTPADHARAHGLDTEGIARAARDFFLV</sequence>
<dbReference type="CDD" id="cd07033">
    <property type="entry name" value="TPP_PYR_DXS_TK_like"/>
    <property type="match status" value="1"/>
</dbReference>
<accession>A0A1M6G2Q1</accession>
<organism evidence="2 3">
    <name type="scientific">Nocardiopsis flavescens</name>
    <dbReference type="NCBI Taxonomy" id="758803"/>
    <lineage>
        <taxon>Bacteria</taxon>
        <taxon>Bacillati</taxon>
        <taxon>Actinomycetota</taxon>
        <taxon>Actinomycetes</taxon>
        <taxon>Streptosporangiales</taxon>
        <taxon>Nocardiopsidaceae</taxon>
        <taxon>Nocardiopsis</taxon>
    </lineage>
</organism>
<evidence type="ECO:0000313" key="2">
    <source>
        <dbReference type="EMBL" id="SHJ04245.1"/>
    </source>
</evidence>
<dbReference type="Proteomes" id="UP000184452">
    <property type="component" value="Unassembled WGS sequence"/>
</dbReference>
<evidence type="ECO:0000259" key="1">
    <source>
        <dbReference type="SMART" id="SM00861"/>
    </source>
</evidence>
<dbReference type="EMBL" id="FQZK01000003">
    <property type="protein sequence ID" value="SHJ04245.1"/>
    <property type="molecule type" value="Genomic_DNA"/>
</dbReference>
<dbReference type="PANTHER" id="PTHR43825:SF3">
    <property type="entry name" value="PYRUVATE DEHYDROGENASE E1 COMPONENT"/>
    <property type="match status" value="1"/>
</dbReference>
<gene>
    <name evidence="2" type="ORF">SAMN05421803_103249</name>
</gene>
<evidence type="ECO:0000313" key="3">
    <source>
        <dbReference type="Proteomes" id="UP000184452"/>
    </source>
</evidence>
<keyword evidence="3" id="KW-1185">Reference proteome</keyword>
<dbReference type="Pfam" id="PF02779">
    <property type="entry name" value="Transket_pyr"/>
    <property type="match status" value="1"/>
</dbReference>
<dbReference type="Gene3D" id="3.40.50.920">
    <property type="match status" value="1"/>
</dbReference>
<dbReference type="SUPFAM" id="SSF52518">
    <property type="entry name" value="Thiamin diphosphate-binding fold (THDP-binding)"/>
    <property type="match status" value="1"/>
</dbReference>
<dbReference type="SMART" id="SM00861">
    <property type="entry name" value="Transket_pyr"/>
    <property type="match status" value="1"/>
</dbReference>
<protein>
    <submittedName>
        <fullName evidence="2">Transketolase</fullName>
    </submittedName>
</protein>
<dbReference type="PANTHER" id="PTHR43825">
    <property type="entry name" value="PYRUVATE DEHYDROGENASE E1 COMPONENT"/>
    <property type="match status" value="1"/>
</dbReference>
<proteinExistence type="predicted"/>
<reference evidence="2 3" key="1">
    <citation type="submission" date="2016-11" db="EMBL/GenBank/DDBJ databases">
        <authorList>
            <person name="Jaros S."/>
            <person name="Januszkiewicz K."/>
            <person name="Wedrychowicz H."/>
        </authorList>
    </citation>
    <scope>NUCLEOTIDE SEQUENCE [LARGE SCALE GENOMIC DNA]</scope>
    <source>
        <strain evidence="2 3">CGMCC 4.5723</strain>
    </source>
</reference>
<feature type="domain" description="Transketolase-like pyrimidine-binding" evidence="1">
    <location>
        <begin position="20"/>
        <end position="184"/>
    </location>
</feature>
<dbReference type="InterPro" id="IPR009014">
    <property type="entry name" value="Transketo_C/PFOR_II"/>
</dbReference>
<dbReference type="Gene3D" id="3.40.50.970">
    <property type="match status" value="1"/>
</dbReference>
<dbReference type="GO" id="GO:0000287">
    <property type="term" value="F:magnesium ion binding"/>
    <property type="evidence" value="ECO:0007669"/>
    <property type="project" value="UniProtKB-ARBA"/>
</dbReference>
<dbReference type="InterPro" id="IPR051157">
    <property type="entry name" value="PDH/Transketolase"/>
</dbReference>
<dbReference type="InterPro" id="IPR029061">
    <property type="entry name" value="THDP-binding"/>
</dbReference>
<name>A0A1M6G2Q1_9ACTN</name>
<dbReference type="STRING" id="758803.SAMN05421803_103249"/>
<dbReference type="InterPro" id="IPR005475">
    <property type="entry name" value="Transketolase-like_Pyr-bd"/>
</dbReference>
<dbReference type="AlphaFoldDB" id="A0A1M6G2Q1"/>